<dbReference type="NCBIfam" id="NF006367">
    <property type="entry name" value="PRK08591.1"/>
    <property type="match status" value="1"/>
</dbReference>
<evidence type="ECO:0000256" key="12">
    <source>
        <dbReference type="ARBA" id="ARBA00023160"/>
    </source>
</evidence>
<evidence type="ECO:0000259" key="17">
    <source>
        <dbReference type="PROSITE" id="PS50975"/>
    </source>
</evidence>
<keyword evidence="7" id="KW-0479">Metal-binding</keyword>
<evidence type="ECO:0000256" key="7">
    <source>
        <dbReference type="ARBA" id="ARBA00022723"/>
    </source>
</evidence>
<evidence type="ECO:0000313" key="20">
    <source>
        <dbReference type="Proteomes" id="UP000248066"/>
    </source>
</evidence>
<dbReference type="GO" id="GO:0005524">
    <property type="term" value="F:ATP binding"/>
    <property type="evidence" value="ECO:0007669"/>
    <property type="project" value="UniProtKB-UniRule"/>
</dbReference>
<reference evidence="19 20" key="1">
    <citation type="submission" date="2017-10" db="EMBL/GenBank/DDBJ databases">
        <title>Bacillus sp. nov., a halophilic bacterium isolated from a Yangshapao Lake.</title>
        <authorList>
            <person name="Wang H."/>
        </authorList>
    </citation>
    <scope>NUCLEOTIDE SEQUENCE [LARGE SCALE GENOMIC DNA]</scope>
    <source>
        <strain evidence="19 20">YSP-3</strain>
    </source>
</reference>
<dbReference type="InterPro" id="IPR011761">
    <property type="entry name" value="ATP-grasp"/>
</dbReference>
<comment type="caution">
    <text evidence="19">The sequence shown here is derived from an EMBL/GenBank/DDBJ whole genome shotgun (WGS) entry which is preliminary data.</text>
</comment>
<keyword evidence="11" id="KW-0460">Magnesium</keyword>
<dbReference type="InterPro" id="IPR011054">
    <property type="entry name" value="Rudment_hybrid_motif"/>
</dbReference>
<name>A0A2W0HXS4_9BACI</name>
<dbReference type="GO" id="GO:0006633">
    <property type="term" value="P:fatty acid biosynthetic process"/>
    <property type="evidence" value="ECO:0007669"/>
    <property type="project" value="UniProtKB-KW"/>
</dbReference>
<dbReference type="PROSITE" id="PS50979">
    <property type="entry name" value="BC"/>
    <property type="match status" value="1"/>
</dbReference>
<evidence type="ECO:0000256" key="16">
    <source>
        <dbReference type="RuleBase" id="RU365063"/>
    </source>
</evidence>
<dbReference type="EMBL" id="PDOF01000001">
    <property type="protein sequence ID" value="PYZ98578.1"/>
    <property type="molecule type" value="Genomic_DNA"/>
</dbReference>
<dbReference type="SUPFAM" id="SSF52440">
    <property type="entry name" value="PreATP-grasp domain"/>
    <property type="match status" value="1"/>
</dbReference>
<dbReference type="Pfam" id="PF02786">
    <property type="entry name" value="CPSase_L_D2"/>
    <property type="match status" value="1"/>
</dbReference>
<dbReference type="EC" id="6.3.4.14" evidence="4 16"/>
<evidence type="ECO:0000313" key="19">
    <source>
        <dbReference type="EMBL" id="PYZ98578.1"/>
    </source>
</evidence>
<dbReference type="SUPFAM" id="SSF51246">
    <property type="entry name" value="Rudiment single hybrid motif"/>
    <property type="match status" value="1"/>
</dbReference>
<dbReference type="Proteomes" id="UP000248066">
    <property type="component" value="Unassembled WGS sequence"/>
</dbReference>
<accession>A0A2W0HXS4</accession>
<dbReference type="UniPathway" id="UPA00655">
    <property type="reaction ID" value="UER00711"/>
</dbReference>
<keyword evidence="9 16" id="KW-0276">Fatty acid metabolism</keyword>
<keyword evidence="16" id="KW-0443">Lipid metabolism</keyword>
<dbReference type="PROSITE" id="PS00867">
    <property type="entry name" value="CPSASE_2"/>
    <property type="match status" value="1"/>
</dbReference>
<dbReference type="PANTHER" id="PTHR48095:SF2">
    <property type="entry name" value="BIOTIN CARBOXYLASE, CHLOROPLASTIC"/>
    <property type="match status" value="1"/>
</dbReference>
<keyword evidence="10 15" id="KW-0067">ATP-binding</keyword>
<dbReference type="FunFam" id="3.30.470.20:FF:000028">
    <property type="entry name" value="Methylcrotonoyl-CoA carboxylase subunit alpha, mitochondrial"/>
    <property type="match status" value="1"/>
</dbReference>
<feature type="domain" description="Biotin carboxylation" evidence="18">
    <location>
        <begin position="1"/>
        <end position="446"/>
    </location>
</feature>
<keyword evidence="20" id="KW-1185">Reference proteome</keyword>
<dbReference type="GO" id="GO:0004075">
    <property type="term" value="F:biotin carboxylase activity"/>
    <property type="evidence" value="ECO:0007669"/>
    <property type="project" value="UniProtKB-EC"/>
</dbReference>
<keyword evidence="8 15" id="KW-0547">Nucleotide-binding</keyword>
<evidence type="ECO:0000256" key="6">
    <source>
        <dbReference type="ARBA" id="ARBA00022598"/>
    </source>
</evidence>
<comment type="pathway">
    <text evidence="2 16">Lipid metabolism; malonyl-CoA biosynthesis; malonyl-CoA from acetyl-CoA: step 1/1.</text>
</comment>
<evidence type="ECO:0000256" key="5">
    <source>
        <dbReference type="ARBA" id="ARBA00022516"/>
    </source>
</evidence>
<evidence type="ECO:0000256" key="10">
    <source>
        <dbReference type="ARBA" id="ARBA00022840"/>
    </source>
</evidence>
<feature type="domain" description="ATP-grasp" evidence="17">
    <location>
        <begin position="120"/>
        <end position="317"/>
    </location>
</feature>
<gene>
    <name evidence="19" type="primary">accC</name>
    <name evidence="19" type="ORF">CR205_08335</name>
</gene>
<evidence type="ECO:0000256" key="4">
    <source>
        <dbReference type="ARBA" id="ARBA00013263"/>
    </source>
</evidence>
<evidence type="ECO:0000256" key="8">
    <source>
        <dbReference type="ARBA" id="ARBA00022741"/>
    </source>
</evidence>
<dbReference type="GO" id="GO:2001295">
    <property type="term" value="P:malonyl-CoA biosynthetic process"/>
    <property type="evidence" value="ECO:0007669"/>
    <property type="project" value="UniProtKB-UniPathway"/>
</dbReference>
<dbReference type="InterPro" id="IPR051602">
    <property type="entry name" value="ACC_Biotin_Carboxylase"/>
</dbReference>
<evidence type="ECO:0000259" key="18">
    <source>
        <dbReference type="PROSITE" id="PS50979"/>
    </source>
</evidence>
<dbReference type="Pfam" id="PF02785">
    <property type="entry name" value="Biotin_carb_C"/>
    <property type="match status" value="1"/>
</dbReference>
<keyword evidence="13 16" id="KW-0092">Biotin</keyword>
<comment type="catalytic activity">
    <reaction evidence="14 16">
        <text>N(6)-biotinyl-L-lysyl-[protein] + hydrogencarbonate + ATP = N(6)-carboxybiotinyl-L-lysyl-[protein] + ADP + phosphate + H(+)</text>
        <dbReference type="Rhea" id="RHEA:13501"/>
        <dbReference type="Rhea" id="RHEA-COMP:10505"/>
        <dbReference type="Rhea" id="RHEA-COMP:10506"/>
        <dbReference type="ChEBI" id="CHEBI:15378"/>
        <dbReference type="ChEBI" id="CHEBI:17544"/>
        <dbReference type="ChEBI" id="CHEBI:30616"/>
        <dbReference type="ChEBI" id="CHEBI:43474"/>
        <dbReference type="ChEBI" id="CHEBI:83144"/>
        <dbReference type="ChEBI" id="CHEBI:83145"/>
        <dbReference type="ChEBI" id="CHEBI:456216"/>
        <dbReference type="EC" id="6.3.4.14"/>
    </reaction>
</comment>
<proteinExistence type="predicted"/>
<comment type="function">
    <text evidence="1 16">This protein is a component of the acetyl coenzyme A carboxylase complex; first, biotin carboxylase catalyzes the carboxylation of the carrier protein and then the transcarboxylase transfers the carboxyl group to form malonyl-CoA.</text>
</comment>
<dbReference type="PANTHER" id="PTHR48095">
    <property type="entry name" value="PYRUVATE CARBOXYLASE SUBUNIT A"/>
    <property type="match status" value="1"/>
</dbReference>
<dbReference type="RefSeq" id="WP_110518586.1">
    <property type="nucleotide sequence ID" value="NZ_PDOF01000001.1"/>
</dbReference>
<dbReference type="GO" id="GO:0046872">
    <property type="term" value="F:metal ion binding"/>
    <property type="evidence" value="ECO:0007669"/>
    <property type="project" value="UniProtKB-KW"/>
</dbReference>
<dbReference type="FunFam" id="3.30.1490.20:FF:000018">
    <property type="entry name" value="Biotin carboxylase"/>
    <property type="match status" value="1"/>
</dbReference>
<evidence type="ECO:0000256" key="15">
    <source>
        <dbReference type="PROSITE-ProRule" id="PRU00409"/>
    </source>
</evidence>
<protein>
    <recommendedName>
        <fullName evidence="4 16">Biotin carboxylase</fullName>
        <ecNumber evidence="4 16">6.3.4.14</ecNumber>
    </recommendedName>
    <alternativeName>
        <fullName evidence="16">Acetyl-coenzyme A carboxylase biotin carboxylase subunit A</fullName>
    </alternativeName>
</protein>
<keyword evidence="5 16" id="KW-0444">Lipid biosynthesis</keyword>
<dbReference type="Gene3D" id="3.30.470.20">
    <property type="entry name" value="ATP-grasp fold, B domain"/>
    <property type="match status" value="1"/>
</dbReference>
<sequence length="453" mass="49802">MIKKLLIANRGEIAVRIIRACQELGIETVAVYSQADKEALHVRMADEAYCIGPTSSAESYLNFTNIMSVATLTQVDGIHPGYGFLAENADFAEICSACNITFVGPSPEAISQMGTKDVARKTMDKAGVPVVPGSDGIIKDVEDGVRVAEEIGYPVIIKATAGGGGKGIRVARDEKELRKGISVTQNEARANFGNPGVYLEKFIEDFRHVEIQVLADTHGNTIHLGERDCSIQRRLQKLVEETPSPALTPEKRKEMGDAAVRAAEAVDYVGAGTVEFIYDHTGKFYFMEMNTRIQVEHPVTEMVTGIDLIKEQILVAGGKKLTYAQEDVVFNGWSMECRINAENPDKNFMPSPGKVEMYLPPGGLGVRVDSAVYPGYTITPFYDSMVAKVITYGETREEAIARMKRALGEFVIEGVDTTIPFHLRLLSHEVFVSGDFNTKFLENYPLKPESDDE</sequence>
<keyword evidence="12 16" id="KW-0275">Fatty acid biosynthesis</keyword>
<dbReference type="PROSITE" id="PS00866">
    <property type="entry name" value="CPSASE_1"/>
    <property type="match status" value="1"/>
</dbReference>
<dbReference type="InterPro" id="IPR005482">
    <property type="entry name" value="Biotin_COase_C"/>
</dbReference>
<dbReference type="SUPFAM" id="SSF56059">
    <property type="entry name" value="Glutathione synthetase ATP-binding domain-like"/>
    <property type="match status" value="1"/>
</dbReference>
<evidence type="ECO:0000256" key="14">
    <source>
        <dbReference type="ARBA" id="ARBA00048600"/>
    </source>
</evidence>
<evidence type="ECO:0000256" key="3">
    <source>
        <dbReference type="ARBA" id="ARBA00011750"/>
    </source>
</evidence>
<dbReference type="InterPro" id="IPR004549">
    <property type="entry name" value="Acetyl_CoA_COase_biotin_COase"/>
</dbReference>
<comment type="subunit">
    <text evidence="3 16">Acetyl-CoA carboxylase is a heterohexamer of biotin carboxyl carrier protein, biotin carboxylase and the two subunits of carboxyl transferase in a 2:2 complex.</text>
</comment>
<dbReference type="OrthoDB" id="9807469at2"/>
<dbReference type="SMART" id="SM00878">
    <property type="entry name" value="Biotin_carb_C"/>
    <property type="match status" value="1"/>
</dbReference>
<keyword evidence="6 16" id="KW-0436">Ligase</keyword>
<evidence type="ECO:0000256" key="13">
    <source>
        <dbReference type="ARBA" id="ARBA00023267"/>
    </source>
</evidence>
<organism evidence="19 20">
    <name type="scientific">Alteribacter lacisalsi</name>
    <dbReference type="NCBI Taxonomy" id="2045244"/>
    <lineage>
        <taxon>Bacteria</taxon>
        <taxon>Bacillati</taxon>
        <taxon>Bacillota</taxon>
        <taxon>Bacilli</taxon>
        <taxon>Bacillales</taxon>
        <taxon>Bacillaceae</taxon>
        <taxon>Alteribacter</taxon>
    </lineage>
</organism>
<dbReference type="InterPro" id="IPR005481">
    <property type="entry name" value="BC-like_N"/>
</dbReference>
<evidence type="ECO:0000256" key="2">
    <source>
        <dbReference type="ARBA" id="ARBA00004956"/>
    </source>
</evidence>
<evidence type="ECO:0000256" key="11">
    <source>
        <dbReference type="ARBA" id="ARBA00022842"/>
    </source>
</evidence>
<dbReference type="AlphaFoldDB" id="A0A2W0HXS4"/>
<dbReference type="InterPro" id="IPR016185">
    <property type="entry name" value="PreATP-grasp_dom_sf"/>
</dbReference>
<evidence type="ECO:0000256" key="1">
    <source>
        <dbReference type="ARBA" id="ARBA00003761"/>
    </source>
</evidence>
<dbReference type="Pfam" id="PF00289">
    <property type="entry name" value="Biotin_carb_N"/>
    <property type="match status" value="1"/>
</dbReference>
<dbReference type="InterPro" id="IPR005479">
    <property type="entry name" value="CPAse_ATP-bd"/>
</dbReference>
<dbReference type="NCBIfam" id="TIGR00514">
    <property type="entry name" value="accC"/>
    <property type="match status" value="1"/>
</dbReference>
<evidence type="ECO:0000256" key="9">
    <source>
        <dbReference type="ARBA" id="ARBA00022832"/>
    </source>
</evidence>
<dbReference type="PROSITE" id="PS50975">
    <property type="entry name" value="ATP_GRASP"/>
    <property type="match status" value="1"/>
</dbReference>
<dbReference type="InterPro" id="IPR011764">
    <property type="entry name" value="Biotin_carboxylation_dom"/>
</dbReference>
<dbReference type="FunFam" id="3.40.50.20:FF:000010">
    <property type="entry name" value="Propionyl-CoA carboxylase subunit alpha"/>
    <property type="match status" value="1"/>
</dbReference>